<proteinExistence type="predicted"/>
<dbReference type="EMBL" id="BK015055">
    <property type="protein sequence ID" value="DAD89181.1"/>
    <property type="molecule type" value="Genomic_DNA"/>
</dbReference>
<sequence length="120" mass="14052">MARKKKTLTERISEEANEIRREIKHWCYLREHGCNDPQWPDGVNMNLTRNHVIYGKRRLEELCAEAGIDLPGEYYLPVPPEVPNNYMADMTGDRAQKLSQLHFWLTSAKTDDYPEQGTLF</sequence>
<protein>
    <submittedName>
        <fullName evidence="1">Uncharacterized protein</fullName>
    </submittedName>
</protein>
<reference evidence="1" key="1">
    <citation type="journal article" date="2021" name="Proc. Natl. Acad. Sci. U.S.A.">
        <title>A Catalog of Tens of Thousands of Viruses from Human Metagenomes Reveals Hidden Associations with Chronic Diseases.</title>
        <authorList>
            <person name="Tisza M.J."/>
            <person name="Buck C.B."/>
        </authorList>
    </citation>
    <scope>NUCLEOTIDE SEQUENCE</scope>
    <source>
        <strain evidence="1">Ct5Px37</strain>
    </source>
</reference>
<accession>A0A8S5N3C6</accession>
<name>A0A8S5N3C6_9CAUD</name>
<evidence type="ECO:0000313" key="1">
    <source>
        <dbReference type="EMBL" id="DAD89181.1"/>
    </source>
</evidence>
<organism evidence="1">
    <name type="scientific">Siphoviridae sp. ct5Px37</name>
    <dbReference type="NCBI Taxonomy" id="2826293"/>
    <lineage>
        <taxon>Viruses</taxon>
        <taxon>Duplodnaviria</taxon>
        <taxon>Heunggongvirae</taxon>
        <taxon>Uroviricota</taxon>
        <taxon>Caudoviricetes</taxon>
    </lineage>
</organism>